<dbReference type="InterPro" id="IPR000488">
    <property type="entry name" value="Death_dom"/>
</dbReference>
<sequence length="113" mass="13180">MLISLCPKSEEKAVQTVAESVDSEMVKQIHLHWVSKKLGGKWQPLGRELEIQQYELDNIRHDYPLDVAEQGFQMLLKWHQRTDPEKRTLRILKEALKGNDCHDALKCLPSEFN</sequence>
<dbReference type="Gene3D" id="1.10.533.10">
    <property type="entry name" value="Death Domain, Fas"/>
    <property type="match status" value="1"/>
</dbReference>
<dbReference type="Proteomes" id="UP001162480">
    <property type="component" value="Chromosome 29"/>
</dbReference>
<organism evidence="2 3">
    <name type="scientific">Octopus vulgaris</name>
    <name type="common">Common octopus</name>
    <dbReference type="NCBI Taxonomy" id="6645"/>
    <lineage>
        <taxon>Eukaryota</taxon>
        <taxon>Metazoa</taxon>
        <taxon>Spiralia</taxon>
        <taxon>Lophotrochozoa</taxon>
        <taxon>Mollusca</taxon>
        <taxon>Cephalopoda</taxon>
        <taxon>Coleoidea</taxon>
        <taxon>Octopodiformes</taxon>
        <taxon>Octopoda</taxon>
        <taxon>Incirrata</taxon>
        <taxon>Octopodidae</taxon>
        <taxon>Octopus</taxon>
    </lineage>
</organism>
<name>A0AA36C0H6_OCTVU</name>
<dbReference type="PROSITE" id="PS50017">
    <property type="entry name" value="DEATH_DOMAIN"/>
    <property type="match status" value="1"/>
</dbReference>
<dbReference type="CDD" id="cd01670">
    <property type="entry name" value="Death"/>
    <property type="match status" value="1"/>
</dbReference>
<gene>
    <name evidence="2" type="ORF">OCTVUL_1B015992</name>
</gene>
<dbReference type="InterPro" id="IPR011029">
    <property type="entry name" value="DEATH-like_dom_sf"/>
</dbReference>
<feature type="domain" description="Death" evidence="1">
    <location>
        <begin position="34"/>
        <end position="112"/>
    </location>
</feature>
<evidence type="ECO:0000259" key="1">
    <source>
        <dbReference type="PROSITE" id="PS50017"/>
    </source>
</evidence>
<dbReference type="SMART" id="SM00005">
    <property type="entry name" value="DEATH"/>
    <property type="match status" value="1"/>
</dbReference>
<dbReference type="EMBL" id="OX597842">
    <property type="protein sequence ID" value="CAI9744061.1"/>
    <property type="molecule type" value="Genomic_DNA"/>
</dbReference>
<protein>
    <submittedName>
        <fullName evidence="2">E3 ubiquitin-protein ligase MIB1-like isoform X17</fullName>
    </submittedName>
</protein>
<dbReference type="Pfam" id="PF00531">
    <property type="entry name" value="Death"/>
    <property type="match status" value="1"/>
</dbReference>
<proteinExistence type="predicted"/>
<accession>A0AA36C0H6</accession>
<keyword evidence="3" id="KW-1185">Reference proteome</keyword>
<dbReference type="AlphaFoldDB" id="A0AA36C0H6"/>
<dbReference type="GO" id="GO:0007165">
    <property type="term" value="P:signal transduction"/>
    <property type="evidence" value="ECO:0007669"/>
    <property type="project" value="InterPro"/>
</dbReference>
<evidence type="ECO:0000313" key="3">
    <source>
        <dbReference type="Proteomes" id="UP001162480"/>
    </source>
</evidence>
<reference evidence="2" key="1">
    <citation type="submission" date="2023-08" db="EMBL/GenBank/DDBJ databases">
        <authorList>
            <person name="Alioto T."/>
            <person name="Alioto T."/>
            <person name="Gomez Garrido J."/>
        </authorList>
    </citation>
    <scope>NUCLEOTIDE SEQUENCE</scope>
</reference>
<evidence type="ECO:0000313" key="2">
    <source>
        <dbReference type="EMBL" id="CAI9744061.1"/>
    </source>
</evidence>
<dbReference type="SUPFAM" id="SSF47986">
    <property type="entry name" value="DEATH domain"/>
    <property type="match status" value="1"/>
</dbReference>